<proteinExistence type="predicted"/>
<dbReference type="KEGG" id="vcn:VOLCADRAFT_108465"/>
<gene>
    <name evidence="2" type="ORF">VOLCADRAFT_108465</name>
</gene>
<dbReference type="RefSeq" id="XP_002959091.1">
    <property type="nucleotide sequence ID" value="XM_002959045.1"/>
</dbReference>
<keyword evidence="3" id="KW-1185">Reference proteome</keyword>
<reference evidence="2 3" key="1">
    <citation type="journal article" date="2010" name="Science">
        <title>Genomic analysis of organismal complexity in the multicellular green alga Volvox carteri.</title>
        <authorList>
            <person name="Prochnik S.E."/>
            <person name="Umen J."/>
            <person name="Nedelcu A.M."/>
            <person name="Hallmann A."/>
            <person name="Miller S.M."/>
            <person name="Nishii I."/>
            <person name="Ferris P."/>
            <person name="Kuo A."/>
            <person name="Mitros T."/>
            <person name="Fritz-Laylin L.K."/>
            <person name="Hellsten U."/>
            <person name="Chapman J."/>
            <person name="Simakov O."/>
            <person name="Rensing S.A."/>
            <person name="Terry A."/>
            <person name="Pangilinan J."/>
            <person name="Kapitonov V."/>
            <person name="Jurka J."/>
            <person name="Salamov A."/>
            <person name="Shapiro H."/>
            <person name="Schmutz J."/>
            <person name="Grimwood J."/>
            <person name="Lindquist E."/>
            <person name="Lucas S."/>
            <person name="Grigoriev I.V."/>
            <person name="Schmitt R."/>
            <person name="Kirk D."/>
            <person name="Rokhsar D.S."/>
        </authorList>
    </citation>
    <scope>NUCLEOTIDE SEQUENCE [LARGE SCALE GENOMIC DNA]</scope>
    <source>
        <strain evidence="3">f. Nagariensis / Eve</strain>
    </source>
</reference>
<feature type="region of interest" description="Disordered" evidence="1">
    <location>
        <begin position="654"/>
        <end position="674"/>
    </location>
</feature>
<organism evidence="3">
    <name type="scientific">Volvox carteri f. nagariensis</name>
    <dbReference type="NCBI Taxonomy" id="3068"/>
    <lineage>
        <taxon>Eukaryota</taxon>
        <taxon>Viridiplantae</taxon>
        <taxon>Chlorophyta</taxon>
        <taxon>core chlorophytes</taxon>
        <taxon>Chlorophyceae</taxon>
        <taxon>CS clade</taxon>
        <taxon>Chlamydomonadales</taxon>
        <taxon>Volvocaceae</taxon>
        <taxon>Volvox</taxon>
    </lineage>
</organism>
<dbReference type="GeneID" id="9625905"/>
<evidence type="ECO:0000313" key="2">
    <source>
        <dbReference type="EMBL" id="EFJ39854.1"/>
    </source>
</evidence>
<accession>D8UKA5</accession>
<sequence length="714" mass="77004">MAPVHTLRNLLFTHFLVSPPTQLLVYSHHYTGRRAQPRSIAAPPPASGLPCCFLTAAMRLLDGLLPDATVRLGLLFQASGCCRIQGSRSRVGNSAWVLHRMRAYPLGLAFRINTMQPSDSMQLRLGASLPERKPAGAGLADKRNTTYRPKAAPPGCFTAREQKPAGNPALVLAFQLNASKPTGPRPLSLGALPRTPWGWPFGAAQCNPDASLPESITRPNTEMGAATAEVETAMAAEGAEAGEQDGQPGAMQLLQPGMALASGSGLQQPNTEMGATTAEVDTAMAAEGAEAGEQDGRLGAMQLLQPGMALASGSGLQQFPKISGPESVQGSSRTEFLQHSNLSLDEERAIRIAKQKEFLAKLGLQAIVDNIRSPRSPIRRQSTHSAPFETRRSTRLTVLSSKLSKQQVKMPTHAAEAAVVEDTAAVVVNHDPEMHLKIFSDQHKTWAEMHNLDLKADEGQLLAAILQWPEQYKLYCGSEGSFHHSFAVCGILVANGMYAPDFNNPKLQAINHFTEDMKSALLSGGLKQFELALLLAGLNALCQGDVGAQGQQVRKRAKSAASNDCSKRTKRTAQEMAGLLEKEFHSDIMSASNFKDIPEVKVRIAELINKFGGTEGATTMVGIKAKANTTEEDVAEELMKSLRHKWKNLRNMAKKTQKEKGDEPTPAQQGAQASVSIEDTIEILVIGKMKGLHHRAKFTLPEPTKTLAIKDSTP</sequence>
<name>D8UKA5_VOLCA</name>
<dbReference type="Proteomes" id="UP000001058">
    <property type="component" value="Unassembled WGS sequence"/>
</dbReference>
<dbReference type="InParanoid" id="D8UKA5"/>
<evidence type="ECO:0000256" key="1">
    <source>
        <dbReference type="SAM" id="MobiDB-lite"/>
    </source>
</evidence>
<dbReference type="AlphaFoldDB" id="D8UKA5"/>
<evidence type="ECO:0000313" key="3">
    <source>
        <dbReference type="Proteomes" id="UP000001058"/>
    </source>
</evidence>
<dbReference type="EMBL" id="GL378441">
    <property type="protein sequence ID" value="EFJ39854.1"/>
    <property type="molecule type" value="Genomic_DNA"/>
</dbReference>
<protein>
    <submittedName>
        <fullName evidence="2">Uncharacterized protein</fullName>
    </submittedName>
</protein>